<evidence type="ECO:0000256" key="3">
    <source>
        <dbReference type="ARBA" id="ARBA00022801"/>
    </source>
</evidence>
<feature type="compositionally biased region" description="Low complexity" evidence="4">
    <location>
        <begin position="334"/>
        <end position="358"/>
    </location>
</feature>
<reference evidence="6 8" key="2">
    <citation type="submission" date="2024-10" db="EMBL/GenBank/DDBJ databases">
        <authorList>
            <person name="Ryan C."/>
        </authorList>
    </citation>
    <scope>NUCLEOTIDE SEQUENCE [LARGE SCALE GENOMIC DNA]</scope>
</reference>
<evidence type="ECO:0000259" key="5">
    <source>
        <dbReference type="PROSITE" id="PS51858"/>
    </source>
</evidence>
<feature type="compositionally biased region" description="Polar residues" evidence="4">
    <location>
        <begin position="192"/>
        <end position="205"/>
    </location>
</feature>
<evidence type="ECO:0000313" key="6">
    <source>
        <dbReference type="EMBL" id="CAL4933630.1"/>
    </source>
</evidence>
<accession>A0ABC8XZG9</accession>
<keyword evidence="2" id="KW-0645">Protease</keyword>
<evidence type="ECO:0000313" key="7">
    <source>
        <dbReference type="EMBL" id="CAL4942291.1"/>
    </source>
</evidence>
<evidence type="ECO:0000313" key="8">
    <source>
        <dbReference type="Proteomes" id="UP001497457"/>
    </source>
</evidence>
<dbReference type="InterPro" id="IPR008580">
    <property type="entry name" value="PPPDE_dom"/>
</dbReference>
<dbReference type="SMART" id="SM01179">
    <property type="entry name" value="DUF862"/>
    <property type="match status" value="1"/>
</dbReference>
<dbReference type="InterPro" id="IPR042266">
    <property type="entry name" value="PPPDE_sf"/>
</dbReference>
<dbReference type="Gene3D" id="3.90.1720.30">
    <property type="entry name" value="PPPDE domains"/>
    <property type="match status" value="1"/>
</dbReference>
<dbReference type="GO" id="GO:0006508">
    <property type="term" value="P:proteolysis"/>
    <property type="evidence" value="ECO:0007669"/>
    <property type="project" value="UniProtKB-KW"/>
</dbReference>
<comment type="similarity">
    <text evidence="1">Belongs to the DeSI family.</text>
</comment>
<protein>
    <recommendedName>
        <fullName evidence="5">PPPDE domain-containing protein</fullName>
    </recommendedName>
</protein>
<dbReference type="EMBL" id="OZ075125">
    <property type="protein sequence ID" value="CAL4933630.1"/>
    <property type="molecule type" value="Genomic_DNA"/>
</dbReference>
<reference evidence="8" key="1">
    <citation type="submission" date="2024-06" db="EMBL/GenBank/DDBJ databases">
        <authorList>
            <person name="Ryan C."/>
        </authorList>
    </citation>
    <scope>NUCLEOTIDE SEQUENCE [LARGE SCALE GENOMIC DNA]</scope>
</reference>
<keyword evidence="3" id="KW-0378">Hydrolase</keyword>
<dbReference type="Proteomes" id="UP001497457">
    <property type="component" value="Chromosome 16b"/>
</dbReference>
<feature type="region of interest" description="Disordered" evidence="4">
    <location>
        <begin position="289"/>
        <end position="435"/>
    </location>
</feature>
<dbReference type="PROSITE" id="PS51858">
    <property type="entry name" value="PPPDE"/>
    <property type="match status" value="1"/>
</dbReference>
<gene>
    <name evidence="6" type="ORF">URODEC1_LOCUS28238</name>
    <name evidence="7" type="ORF">URODEC1_LOCUS33505</name>
</gene>
<feature type="compositionally biased region" description="Basic and acidic residues" evidence="4">
    <location>
        <begin position="206"/>
        <end position="236"/>
    </location>
</feature>
<feature type="compositionally biased region" description="Pro residues" evidence="4">
    <location>
        <begin position="320"/>
        <end position="333"/>
    </location>
</feature>
<keyword evidence="8" id="KW-1185">Reference proteome</keyword>
<dbReference type="PANTHER" id="PTHR12378">
    <property type="entry name" value="DESUMOYLATING ISOPEPTIDASE"/>
    <property type="match status" value="1"/>
</dbReference>
<organism evidence="6 8">
    <name type="scientific">Urochloa decumbens</name>
    <dbReference type="NCBI Taxonomy" id="240449"/>
    <lineage>
        <taxon>Eukaryota</taxon>
        <taxon>Viridiplantae</taxon>
        <taxon>Streptophyta</taxon>
        <taxon>Embryophyta</taxon>
        <taxon>Tracheophyta</taxon>
        <taxon>Spermatophyta</taxon>
        <taxon>Magnoliopsida</taxon>
        <taxon>Liliopsida</taxon>
        <taxon>Poales</taxon>
        <taxon>Poaceae</taxon>
        <taxon>PACMAD clade</taxon>
        <taxon>Panicoideae</taxon>
        <taxon>Panicodae</taxon>
        <taxon>Paniceae</taxon>
        <taxon>Melinidinae</taxon>
        <taxon>Urochloa</taxon>
    </lineage>
</organism>
<feature type="compositionally biased region" description="Basic and acidic residues" evidence="4">
    <location>
        <begin position="359"/>
        <end position="370"/>
    </location>
</feature>
<sequence length="478" mass="48708">MAKRRSRFAFASLARFSCFGGQARVKKMAEDGYPVKLHIYDLSQGMARQLSATILGKAIEGIWHTGVVVYGREYYFGGGIQQGQPGRTPYGTPVRVEDLGVTHVPREVFEDFLREIGPRYTPATYNLLSHNCNNFSNEAAQFLASSAVPSYILQLPNEVMNSPMGALIMPMIQGLETSLRAGAVPQPPQFRSAATATAKQPSTNRVEARSTAADKPEAPATKEVEARPATVDKPEAGETAGSGDGNDGSPAVPPAVQPAAPLAAAALVSAAAPAVVAAAPPADKPEALATKDVEAGSAAAHKTEAGETASNDADNDGSPAVPPAVQPAAPPPAAVKVSAAAPAAAAVVTKEAAAAAPADRPEALATKDVEAGSAAADKPEAGETASNDGSPAVPPAVQPAAPPAAAAQVSAAAVVATKAAAPPEDPLAEAKSRAQEEIRREFTAIMAAGTARAGEAAALAMRRVMERHGLQRAAAQRG</sequence>
<dbReference type="Proteomes" id="UP001497457">
    <property type="component" value="Chromosome 15b"/>
</dbReference>
<dbReference type="Pfam" id="PF05903">
    <property type="entry name" value="Peptidase_C97"/>
    <property type="match status" value="1"/>
</dbReference>
<feature type="compositionally biased region" description="Pro residues" evidence="4">
    <location>
        <begin position="392"/>
        <end position="402"/>
    </location>
</feature>
<name>A0ABC8XZG9_9POAL</name>
<dbReference type="PANTHER" id="PTHR12378:SF7">
    <property type="entry name" value="DESUMOYLATING ISOPEPTIDASE 1"/>
    <property type="match status" value="1"/>
</dbReference>
<feature type="compositionally biased region" description="Low complexity" evidence="4">
    <location>
        <begin position="403"/>
        <end position="422"/>
    </location>
</feature>
<feature type="domain" description="PPPDE" evidence="5">
    <location>
        <begin position="33"/>
        <end position="173"/>
    </location>
</feature>
<dbReference type="AlphaFoldDB" id="A0ABC8XZG9"/>
<dbReference type="EMBL" id="OZ075126">
    <property type="protein sequence ID" value="CAL4942291.1"/>
    <property type="molecule type" value="Genomic_DNA"/>
</dbReference>
<feature type="region of interest" description="Disordered" evidence="4">
    <location>
        <begin position="183"/>
        <end position="256"/>
    </location>
</feature>
<evidence type="ECO:0000256" key="1">
    <source>
        <dbReference type="ARBA" id="ARBA00008140"/>
    </source>
</evidence>
<evidence type="ECO:0000256" key="2">
    <source>
        <dbReference type="ARBA" id="ARBA00022670"/>
    </source>
</evidence>
<evidence type="ECO:0000256" key="4">
    <source>
        <dbReference type="SAM" id="MobiDB-lite"/>
    </source>
</evidence>
<proteinExistence type="inferred from homology"/>
<dbReference type="GO" id="GO:0008233">
    <property type="term" value="F:peptidase activity"/>
    <property type="evidence" value="ECO:0007669"/>
    <property type="project" value="UniProtKB-KW"/>
</dbReference>